<dbReference type="EMBL" id="MFDM01000006">
    <property type="protein sequence ID" value="OGE44201.1"/>
    <property type="molecule type" value="Genomic_DNA"/>
</dbReference>
<dbReference type="Proteomes" id="UP000178565">
    <property type="component" value="Unassembled WGS sequence"/>
</dbReference>
<proteinExistence type="predicted"/>
<reference evidence="1 2" key="1">
    <citation type="journal article" date="2016" name="Nat. Commun.">
        <title>Thousands of microbial genomes shed light on interconnected biogeochemical processes in an aquifer system.</title>
        <authorList>
            <person name="Anantharaman K."/>
            <person name="Brown C.T."/>
            <person name="Hug L.A."/>
            <person name="Sharon I."/>
            <person name="Castelle C.J."/>
            <person name="Probst A.J."/>
            <person name="Thomas B.C."/>
            <person name="Singh A."/>
            <person name="Wilkins M.J."/>
            <person name="Karaoz U."/>
            <person name="Brodie E.L."/>
            <person name="Williams K.H."/>
            <person name="Hubbard S.S."/>
            <person name="Banfield J.F."/>
        </authorList>
    </citation>
    <scope>NUCLEOTIDE SEQUENCE [LARGE SCALE GENOMIC DNA]</scope>
</reference>
<gene>
    <name evidence="1" type="ORF">A3B45_05490</name>
</gene>
<protein>
    <recommendedName>
        <fullName evidence="3">Phosphoribosyl-AMP cyclohydrolase</fullName>
    </recommendedName>
</protein>
<dbReference type="SUPFAM" id="SSF141734">
    <property type="entry name" value="HisI-like"/>
    <property type="match status" value="1"/>
</dbReference>
<dbReference type="STRING" id="1797785.A3B45_05490"/>
<dbReference type="InterPro" id="IPR038019">
    <property type="entry name" value="PRib_AMP_CycHydrolase_sf"/>
</dbReference>
<sequence length="75" mass="8105">MIKEFELPDLKLDFTKLYTDQGIGIIPAVILDAPTDKLLTVAFMNPEAIAISRETRLAALLANSETSGNNSTILG</sequence>
<evidence type="ECO:0000313" key="1">
    <source>
        <dbReference type="EMBL" id="OGE44201.1"/>
    </source>
</evidence>
<name>A0A1F5KUA4_9BACT</name>
<dbReference type="AlphaFoldDB" id="A0A1F5KUA4"/>
<evidence type="ECO:0000313" key="2">
    <source>
        <dbReference type="Proteomes" id="UP000178565"/>
    </source>
</evidence>
<dbReference type="Gene3D" id="3.10.20.810">
    <property type="entry name" value="Phosphoribosyl-AMP cyclohydrolase"/>
    <property type="match status" value="1"/>
</dbReference>
<evidence type="ECO:0008006" key="3">
    <source>
        <dbReference type="Google" id="ProtNLM"/>
    </source>
</evidence>
<accession>A0A1F5KUA4</accession>
<organism evidence="1 2">
    <name type="scientific">Candidatus Daviesbacteria bacterium RIFCSPLOWO2_01_FULL_39_12</name>
    <dbReference type="NCBI Taxonomy" id="1797785"/>
    <lineage>
        <taxon>Bacteria</taxon>
        <taxon>Candidatus Daviesiibacteriota</taxon>
    </lineage>
</organism>
<comment type="caution">
    <text evidence="1">The sequence shown here is derived from an EMBL/GenBank/DDBJ whole genome shotgun (WGS) entry which is preliminary data.</text>
</comment>